<evidence type="ECO:0000313" key="2">
    <source>
        <dbReference type="EMBL" id="RWR84909.1"/>
    </source>
</evidence>
<dbReference type="AlphaFoldDB" id="A0A443P2E2"/>
<dbReference type="Proteomes" id="UP000283530">
    <property type="component" value="Unassembled WGS sequence"/>
</dbReference>
<name>A0A443P2E2_9MAGN</name>
<accession>A0A443P2E2</accession>
<keyword evidence="3" id="KW-1185">Reference proteome</keyword>
<keyword evidence="1" id="KW-0812">Transmembrane</keyword>
<keyword evidence="1" id="KW-1133">Transmembrane helix</keyword>
<keyword evidence="1" id="KW-0472">Membrane</keyword>
<organism evidence="2 3">
    <name type="scientific">Cinnamomum micranthum f. kanehirae</name>
    <dbReference type="NCBI Taxonomy" id="337451"/>
    <lineage>
        <taxon>Eukaryota</taxon>
        <taxon>Viridiplantae</taxon>
        <taxon>Streptophyta</taxon>
        <taxon>Embryophyta</taxon>
        <taxon>Tracheophyta</taxon>
        <taxon>Spermatophyta</taxon>
        <taxon>Magnoliopsida</taxon>
        <taxon>Magnoliidae</taxon>
        <taxon>Laurales</taxon>
        <taxon>Lauraceae</taxon>
        <taxon>Cinnamomum</taxon>
    </lineage>
</organism>
<evidence type="ECO:0000313" key="3">
    <source>
        <dbReference type="Proteomes" id="UP000283530"/>
    </source>
</evidence>
<comment type="caution">
    <text evidence="2">The sequence shown here is derived from an EMBL/GenBank/DDBJ whole genome shotgun (WGS) entry which is preliminary data.</text>
</comment>
<dbReference type="OrthoDB" id="9986677at2759"/>
<gene>
    <name evidence="2" type="ORF">CKAN_01374400</name>
</gene>
<feature type="transmembrane region" description="Helical" evidence="1">
    <location>
        <begin position="121"/>
        <end position="142"/>
    </location>
</feature>
<sequence>MELPSLVECNNKENLPCISLHTTSQSPNLKKRKRNPLEDITHLFHRPTNSIILPISDPGSGLSTISPFNNGIGFNQRRNQHLTSVDLSALGNPSKRGATAHDSDAKWASRGKSLRMDFSKVSLTIFFAFTYGLSFATIAATISRVAIFDGRFYSCVLSHRFAIAFTCMGYVAHVSEDQVDHIDQHANRVWSHSKYAPGKGRELPVFGAVGIFLNFVVYRRGWWAKQNYVFISWARCWGRLQLLCSLEQGYIIGSIMVGLRSRRSLPFGPLPHCPWDSC</sequence>
<dbReference type="EMBL" id="QPKB01000005">
    <property type="protein sequence ID" value="RWR84909.1"/>
    <property type="molecule type" value="Genomic_DNA"/>
</dbReference>
<reference evidence="2 3" key="1">
    <citation type="journal article" date="2019" name="Nat. Plants">
        <title>Stout camphor tree genome fills gaps in understanding of flowering plant genome evolution.</title>
        <authorList>
            <person name="Chaw S.M."/>
            <person name="Liu Y.C."/>
            <person name="Wu Y.W."/>
            <person name="Wang H.Y."/>
            <person name="Lin C.I."/>
            <person name="Wu C.S."/>
            <person name="Ke H.M."/>
            <person name="Chang L.Y."/>
            <person name="Hsu C.Y."/>
            <person name="Yang H.T."/>
            <person name="Sudianto E."/>
            <person name="Hsu M.H."/>
            <person name="Wu K.P."/>
            <person name="Wang L.N."/>
            <person name="Leebens-Mack J.H."/>
            <person name="Tsai I.J."/>
        </authorList>
    </citation>
    <scope>NUCLEOTIDE SEQUENCE [LARGE SCALE GENOMIC DNA]</scope>
    <source>
        <strain evidence="3">cv. Chaw 1501</strain>
        <tissue evidence="2">Young leaves</tissue>
    </source>
</reference>
<evidence type="ECO:0000256" key="1">
    <source>
        <dbReference type="SAM" id="Phobius"/>
    </source>
</evidence>
<proteinExistence type="predicted"/>
<protein>
    <submittedName>
        <fullName evidence="2">Oligopeptide transporter 1-like protein</fullName>
    </submittedName>
</protein>